<dbReference type="AlphaFoldDB" id="A0A3N8RC07"/>
<dbReference type="SUPFAM" id="SSF55874">
    <property type="entry name" value="ATPase domain of HSP90 chaperone/DNA topoisomerase II/histidine kinase"/>
    <property type="match status" value="1"/>
</dbReference>
<reference evidence="2 3" key="1">
    <citation type="submission" date="2018-08" db="EMBL/GenBank/DDBJ databases">
        <title>Comparative analysis of Burkholderia isolates from Puerto Rico.</title>
        <authorList>
            <person name="Hall C."/>
            <person name="Sahl J."/>
            <person name="Wagner D."/>
        </authorList>
    </citation>
    <scope>NUCLEOTIDE SEQUENCE [LARGE SCALE GENOMIC DNA]</scope>
    <source>
        <strain evidence="2 3">Bp9001</strain>
    </source>
</reference>
<sequence>MQTIYVPTLNDTPSDYIKLFKIWQQVWLSPSGAAFDFSRCHFLRPNAVAFLGGLARHAQHAGKPISFLWDSLQPAIFANLCQNGFAQAFGYGQPPWDGHSIPYREDKHDRMSDPVPILDYLTDQWIRKEWLNISEMLRDAIACRVWEIYTNSLEHAGSPTGVFSCGQHFKNGNELVLSVVDFGAGIPSKVRGFLRTDPRSQTLQASACMEWAFKRGNSTTVGVPRGLGLDLLREFVRLNNGSLEVYSEDGYAVIKRDNESYHTLPSGFSGTAVQIKLICDTRSYRFANEPAPQN</sequence>
<keyword evidence="2" id="KW-0067">ATP-binding</keyword>
<name>A0A3N8RC07_9BURK</name>
<dbReference type="InterPro" id="IPR003594">
    <property type="entry name" value="HATPase_dom"/>
</dbReference>
<proteinExistence type="predicted"/>
<protein>
    <submittedName>
        <fullName evidence="2">ATP-binding protein</fullName>
    </submittedName>
</protein>
<gene>
    <name evidence="2" type="ORF">DF037_07460</name>
</gene>
<dbReference type="Proteomes" id="UP000269271">
    <property type="component" value="Unassembled WGS sequence"/>
</dbReference>
<dbReference type="GO" id="GO:0005524">
    <property type="term" value="F:ATP binding"/>
    <property type="evidence" value="ECO:0007669"/>
    <property type="project" value="UniProtKB-KW"/>
</dbReference>
<organism evidence="2 3">
    <name type="scientific">Burkholderia contaminans</name>
    <dbReference type="NCBI Taxonomy" id="488447"/>
    <lineage>
        <taxon>Bacteria</taxon>
        <taxon>Pseudomonadati</taxon>
        <taxon>Pseudomonadota</taxon>
        <taxon>Betaproteobacteria</taxon>
        <taxon>Burkholderiales</taxon>
        <taxon>Burkholderiaceae</taxon>
        <taxon>Burkholderia</taxon>
        <taxon>Burkholderia cepacia complex</taxon>
    </lineage>
</organism>
<keyword evidence="2" id="KW-0547">Nucleotide-binding</keyword>
<evidence type="ECO:0000259" key="1">
    <source>
        <dbReference type="Pfam" id="PF02518"/>
    </source>
</evidence>
<evidence type="ECO:0000313" key="2">
    <source>
        <dbReference type="EMBL" id="RQT33415.1"/>
    </source>
</evidence>
<dbReference type="InterPro" id="IPR036890">
    <property type="entry name" value="HATPase_C_sf"/>
</dbReference>
<accession>A0A3N8RC07</accession>
<dbReference type="RefSeq" id="WP_124616755.1">
    <property type="nucleotide sequence ID" value="NZ_QTQX01000004.1"/>
</dbReference>
<feature type="domain" description="Histidine kinase/HSP90-like ATPase" evidence="1">
    <location>
        <begin position="145"/>
        <end position="250"/>
    </location>
</feature>
<dbReference type="EMBL" id="QTQX01000004">
    <property type="protein sequence ID" value="RQT33415.1"/>
    <property type="molecule type" value="Genomic_DNA"/>
</dbReference>
<evidence type="ECO:0000313" key="3">
    <source>
        <dbReference type="Proteomes" id="UP000269271"/>
    </source>
</evidence>
<comment type="caution">
    <text evidence="2">The sequence shown here is derived from an EMBL/GenBank/DDBJ whole genome shotgun (WGS) entry which is preliminary data.</text>
</comment>
<dbReference type="Pfam" id="PF02518">
    <property type="entry name" value="HATPase_c"/>
    <property type="match status" value="1"/>
</dbReference>
<dbReference type="Gene3D" id="3.30.565.10">
    <property type="entry name" value="Histidine kinase-like ATPase, C-terminal domain"/>
    <property type="match status" value="1"/>
</dbReference>